<keyword evidence="5" id="KW-1185">Reference proteome</keyword>
<evidence type="ECO:0000313" key="5">
    <source>
        <dbReference type="Proteomes" id="UP000272015"/>
    </source>
</evidence>
<dbReference type="Pfam" id="PF01844">
    <property type="entry name" value="HNH"/>
    <property type="match status" value="1"/>
</dbReference>
<feature type="region of interest" description="Disordered" evidence="2">
    <location>
        <begin position="1"/>
        <end position="42"/>
    </location>
</feature>
<dbReference type="GO" id="GO:0003676">
    <property type="term" value="F:nucleic acid binding"/>
    <property type="evidence" value="ECO:0007669"/>
    <property type="project" value="InterPro"/>
</dbReference>
<sequence>MTISREMPDEEPDSPVPPPDRPPDASWVSENTLTTDWQPEDPALLDPALLDPALFDPAPLDPALLDPALCVPGLSAAVLTDPLPAEPAPADPAAQSRRVWVSGMEKCNLLLDVVEESHRRMAAAAADRALALDAVQTHMRGLVLPGRPVTEPGNEPARDALGREIPRWSDERRGEETLVSEVGALLRQSPDQARALLYESERLAQSLPAMLSRLQRGDISYEHAQVAVDQSGMLPDEVLGEFEERVLKDAEWLSIEQLRRRAARVRERLNPESITRRHTKAVAERCVRLKDTVDGMSFLDLLLPTDDAHAIFNRLTTMAKELRTTNTDQRTRAQLRADIATDLLIQGVTATGLGHGVRATVHVTVPVFTLMGHSDEPGLLDGTVPIDPDTARRLAGTATGFTRLLTHPETGVVLSVGRDRYAVPAGLRKAVEIRDQTCRFFGCTRPATDDDVDHTHDWAFGGETNLNNLAMLCRYSHRLKHETGWEVSQDKQGILHWTSPAGRHYPTFPDARLNPPIPIPIRPKTKAQLRAEEKALEPRHLTWDELMALPTPNDCPF</sequence>
<evidence type="ECO:0000256" key="1">
    <source>
        <dbReference type="ARBA" id="ARBA00023450"/>
    </source>
</evidence>
<feature type="domain" description="HNH nuclease" evidence="3">
    <location>
        <begin position="426"/>
        <end position="478"/>
    </location>
</feature>
<dbReference type="CDD" id="cd00085">
    <property type="entry name" value="HNHc"/>
    <property type="match status" value="1"/>
</dbReference>
<reference evidence="4 5" key="1">
    <citation type="submission" date="2018-09" db="EMBL/GenBank/DDBJ databases">
        <title>Novel species of Cryobacterium.</title>
        <authorList>
            <person name="Liu Q."/>
            <person name="Xin Y.-H."/>
        </authorList>
    </citation>
    <scope>NUCLEOTIDE SEQUENCE [LARGE SCALE GENOMIC DNA]</scope>
    <source>
        <strain evidence="4 5">Hh39</strain>
    </source>
</reference>
<dbReference type="Gene3D" id="1.10.30.50">
    <property type="match status" value="1"/>
</dbReference>
<dbReference type="InterPro" id="IPR003870">
    <property type="entry name" value="DUF222"/>
</dbReference>
<accession>A0A3A5MKB6</accession>
<dbReference type="EMBL" id="QZVS01000097">
    <property type="protein sequence ID" value="RJT84702.1"/>
    <property type="molecule type" value="Genomic_DNA"/>
</dbReference>
<dbReference type="GO" id="GO:0008270">
    <property type="term" value="F:zinc ion binding"/>
    <property type="evidence" value="ECO:0007669"/>
    <property type="project" value="InterPro"/>
</dbReference>
<keyword evidence="4" id="KW-0378">Hydrolase</keyword>
<keyword evidence="4" id="KW-0540">Nuclease</keyword>
<dbReference type="Proteomes" id="UP000272015">
    <property type="component" value="Unassembled WGS sequence"/>
</dbReference>
<comment type="caution">
    <text evidence="4">The sequence shown here is derived from an EMBL/GenBank/DDBJ whole genome shotgun (WGS) entry which is preliminary data.</text>
</comment>
<dbReference type="GO" id="GO:0004519">
    <property type="term" value="F:endonuclease activity"/>
    <property type="evidence" value="ECO:0007669"/>
    <property type="project" value="UniProtKB-KW"/>
</dbReference>
<organism evidence="4 5">
    <name type="scientific">Cryobacterium melibiosiphilum</name>
    <dbReference type="NCBI Taxonomy" id="995039"/>
    <lineage>
        <taxon>Bacteria</taxon>
        <taxon>Bacillati</taxon>
        <taxon>Actinomycetota</taxon>
        <taxon>Actinomycetes</taxon>
        <taxon>Micrococcales</taxon>
        <taxon>Microbacteriaceae</taxon>
        <taxon>Cryobacterium</taxon>
    </lineage>
</organism>
<proteinExistence type="inferred from homology"/>
<dbReference type="SMART" id="SM00507">
    <property type="entry name" value="HNHc"/>
    <property type="match status" value="1"/>
</dbReference>
<evidence type="ECO:0000313" key="4">
    <source>
        <dbReference type="EMBL" id="RJT84702.1"/>
    </source>
</evidence>
<keyword evidence="4" id="KW-0255">Endonuclease</keyword>
<dbReference type="RefSeq" id="WP_119976696.1">
    <property type="nucleotide sequence ID" value="NZ_JBHSQA010000002.1"/>
</dbReference>
<dbReference type="OrthoDB" id="3261064at2"/>
<dbReference type="InterPro" id="IPR003615">
    <property type="entry name" value="HNH_nuc"/>
</dbReference>
<protein>
    <submittedName>
        <fullName evidence="4">HNH endonuclease</fullName>
    </submittedName>
</protein>
<gene>
    <name evidence="4" type="ORF">D6T64_21370</name>
</gene>
<comment type="similarity">
    <text evidence="1">Belongs to the Rv1128c/1148c/1588c/1702c/1945/3466 family.</text>
</comment>
<name>A0A3A5MKB6_9MICO</name>
<feature type="compositionally biased region" description="Polar residues" evidence="2">
    <location>
        <begin position="28"/>
        <end position="37"/>
    </location>
</feature>
<evidence type="ECO:0000259" key="3">
    <source>
        <dbReference type="SMART" id="SM00507"/>
    </source>
</evidence>
<dbReference type="InterPro" id="IPR002711">
    <property type="entry name" value="HNH"/>
</dbReference>
<evidence type="ECO:0000256" key="2">
    <source>
        <dbReference type="SAM" id="MobiDB-lite"/>
    </source>
</evidence>
<dbReference type="Pfam" id="PF02720">
    <property type="entry name" value="DUF222"/>
    <property type="match status" value="1"/>
</dbReference>
<dbReference type="AlphaFoldDB" id="A0A3A5MKB6"/>